<keyword evidence="11" id="KW-1185">Reference proteome</keyword>
<feature type="domain" description="Cyclic nucleotide-binding" evidence="9">
    <location>
        <begin position="9"/>
        <end position="115"/>
    </location>
</feature>
<dbReference type="CDD" id="cd00038">
    <property type="entry name" value="CAP_ED"/>
    <property type="match status" value="1"/>
</dbReference>
<proteinExistence type="predicted"/>
<evidence type="ECO:0000256" key="1">
    <source>
        <dbReference type="ARBA" id="ARBA00004141"/>
    </source>
</evidence>
<dbReference type="InterPro" id="IPR000595">
    <property type="entry name" value="cNMP-bd_dom"/>
</dbReference>
<evidence type="ECO:0000256" key="5">
    <source>
        <dbReference type="ARBA" id="ARBA00023065"/>
    </source>
</evidence>
<dbReference type="RefSeq" id="WP_268880565.1">
    <property type="nucleotide sequence ID" value="NZ_CP114029.1"/>
</dbReference>
<protein>
    <submittedName>
        <fullName evidence="10">Cyclic nucleotide-binding domain-containing protein</fullName>
    </submittedName>
</protein>
<evidence type="ECO:0000313" key="10">
    <source>
        <dbReference type="EMBL" id="WAP68090.1"/>
    </source>
</evidence>
<sequence>MSLIARCDLFADLDTRTKAELARQLRPQFAPPGMPLIRTGEIGDAAYFIASGAVEVERGSVKVRLGSGEIFGELALIFDIRRQADVRAIAYSSVLRLSAQDFAQFLARHPDLRARIEAVARARMDENQMPMPTASPVGEIA</sequence>
<gene>
    <name evidence="10" type="ORF">OH818_22300</name>
</gene>
<accession>A0ABY7C2M7</accession>
<evidence type="ECO:0000256" key="7">
    <source>
        <dbReference type="ARBA" id="ARBA00023286"/>
    </source>
</evidence>
<dbReference type="PANTHER" id="PTHR45638:SF11">
    <property type="entry name" value="CYCLIC NUCLEOTIDE-GATED CATION CHANNEL SUBUNIT A"/>
    <property type="match status" value="1"/>
</dbReference>
<reference evidence="10" key="1">
    <citation type="submission" date="2022-12" db="EMBL/GenBank/DDBJ databases">
        <title>Jiella pelagia sp. nov., isolated from phosphonate enriched culture of Northwest Pacific surface seawater.</title>
        <authorList>
            <person name="Shin D.Y."/>
            <person name="Hwang C.Y."/>
        </authorList>
    </citation>
    <scope>NUCLEOTIDE SEQUENCE</scope>
    <source>
        <strain evidence="10">HL-NP1</strain>
    </source>
</reference>
<evidence type="ECO:0000256" key="6">
    <source>
        <dbReference type="ARBA" id="ARBA00023136"/>
    </source>
</evidence>
<dbReference type="Gene3D" id="2.60.120.10">
    <property type="entry name" value="Jelly Rolls"/>
    <property type="match status" value="1"/>
</dbReference>
<dbReference type="PROSITE" id="PS50042">
    <property type="entry name" value="CNMP_BINDING_3"/>
    <property type="match status" value="1"/>
</dbReference>
<keyword evidence="8" id="KW-0407">Ion channel</keyword>
<keyword evidence="6" id="KW-0472">Membrane</keyword>
<keyword evidence="5" id="KW-0406">Ion transport</keyword>
<dbReference type="Proteomes" id="UP001164020">
    <property type="component" value="Chromosome"/>
</dbReference>
<evidence type="ECO:0000256" key="2">
    <source>
        <dbReference type="ARBA" id="ARBA00022448"/>
    </source>
</evidence>
<evidence type="ECO:0000259" key="9">
    <source>
        <dbReference type="PROSITE" id="PS50042"/>
    </source>
</evidence>
<evidence type="ECO:0000256" key="3">
    <source>
        <dbReference type="ARBA" id="ARBA00022692"/>
    </source>
</evidence>
<evidence type="ECO:0000256" key="8">
    <source>
        <dbReference type="ARBA" id="ARBA00023303"/>
    </source>
</evidence>
<name>A0ABY7C2M7_9HYPH</name>
<keyword evidence="2" id="KW-0813">Transport</keyword>
<evidence type="ECO:0000256" key="4">
    <source>
        <dbReference type="ARBA" id="ARBA00022989"/>
    </source>
</evidence>
<dbReference type="InterPro" id="IPR018488">
    <property type="entry name" value="cNMP-bd_CS"/>
</dbReference>
<dbReference type="InterPro" id="IPR018490">
    <property type="entry name" value="cNMP-bd_dom_sf"/>
</dbReference>
<organism evidence="10 11">
    <name type="scientific">Jiella pelagia</name>
    <dbReference type="NCBI Taxonomy" id="2986949"/>
    <lineage>
        <taxon>Bacteria</taxon>
        <taxon>Pseudomonadati</taxon>
        <taxon>Pseudomonadota</taxon>
        <taxon>Alphaproteobacteria</taxon>
        <taxon>Hyphomicrobiales</taxon>
        <taxon>Aurantimonadaceae</taxon>
        <taxon>Jiella</taxon>
    </lineage>
</organism>
<evidence type="ECO:0000313" key="11">
    <source>
        <dbReference type="Proteomes" id="UP001164020"/>
    </source>
</evidence>
<dbReference type="Pfam" id="PF00027">
    <property type="entry name" value="cNMP_binding"/>
    <property type="match status" value="1"/>
</dbReference>
<keyword evidence="7" id="KW-1071">Ligand-gated ion channel</keyword>
<dbReference type="EMBL" id="CP114029">
    <property type="protein sequence ID" value="WAP68090.1"/>
    <property type="molecule type" value="Genomic_DNA"/>
</dbReference>
<dbReference type="InterPro" id="IPR014710">
    <property type="entry name" value="RmlC-like_jellyroll"/>
</dbReference>
<dbReference type="PANTHER" id="PTHR45638">
    <property type="entry name" value="CYCLIC NUCLEOTIDE-GATED CATION CHANNEL SUBUNIT A"/>
    <property type="match status" value="1"/>
</dbReference>
<dbReference type="PROSITE" id="PS00889">
    <property type="entry name" value="CNMP_BINDING_2"/>
    <property type="match status" value="1"/>
</dbReference>
<keyword evidence="4" id="KW-1133">Transmembrane helix</keyword>
<dbReference type="SUPFAM" id="SSF51206">
    <property type="entry name" value="cAMP-binding domain-like"/>
    <property type="match status" value="1"/>
</dbReference>
<keyword evidence="3" id="KW-0812">Transmembrane</keyword>
<dbReference type="SMART" id="SM00100">
    <property type="entry name" value="cNMP"/>
    <property type="match status" value="1"/>
</dbReference>
<comment type="subcellular location">
    <subcellularLocation>
        <location evidence="1">Membrane</location>
        <topology evidence="1">Multi-pass membrane protein</topology>
    </subcellularLocation>
</comment>
<dbReference type="InterPro" id="IPR050866">
    <property type="entry name" value="CNG_cation_channel"/>
</dbReference>